<dbReference type="AlphaFoldDB" id="A0A6B2KPF3"/>
<dbReference type="EMBL" id="JAAGAA010000002">
    <property type="protein sequence ID" value="NDV11687.1"/>
    <property type="molecule type" value="Genomic_DNA"/>
</dbReference>
<evidence type="ECO:0000259" key="1">
    <source>
        <dbReference type="Pfam" id="PF21916"/>
    </source>
</evidence>
<reference evidence="2 3" key="1">
    <citation type="submission" date="2020-02" db="EMBL/GenBank/DDBJ databases">
        <authorList>
            <person name="Yang Z."/>
        </authorList>
    </citation>
    <scope>NUCLEOTIDE SEQUENCE [LARGE SCALE GENOMIC DNA]</scope>
    <source>
        <strain evidence="2 3">HX-7-9</strain>
    </source>
</reference>
<dbReference type="Gene3D" id="3.90.1580.10">
    <property type="entry name" value="paralog of FGE (formylglycine-generating enzyme)"/>
    <property type="match status" value="1"/>
</dbReference>
<feature type="domain" description="Major tropism determinant second" evidence="1">
    <location>
        <begin position="27"/>
        <end position="142"/>
    </location>
</feature>
<evidence type="ECO:0000313" key="3">
    <source>
        <dbReference type="Proteomes" id="UP000482578"/>
    </source>
</evidence>
<dbReference type="SUPFAM" id="SSF141658">
    <property type="entry name" value="Bacteriophage trimeric proteins domain"/>
    <property type="match status" value="1"/>
</dbReference>
<dbReference type="Proteomes" id="UP000482578">
    <property type="component" value="Unassembled WGS sequence"/>
</dbReference>
<dbReference type="InterPro" id="IPR042095">
    <property type="entry name" value="SUMF_sf"/>
</dbReference>
<dbReference type="Pfam" id="PF21916">
    <property type="entry name" value="mtd_2nd"/>
    <property type="match status" value="1"/>
</dbReference>
<proteinExistence type="predicted"/>
<protein>
    <recommendedName>
        <fullName evidence="1">Major tropism determinant second domain-containing protein</fullName>
    </recommendedName>
</protein>
<dbReference type="InterPro" id="IPR054114">
    <property type="entry name" value="Mtd_2nd"/>
</dbReference>
<gene>
    <name evidence="2" type="ORF">GZH52_02595</name>
</gene>
<dbReference type="RefSeq" id="WP_163314956.1">
    <property type="nucleotide sequence ID" value="NZ_JAAGAA010000002.1"/>
</dbReference>
<evidence type="ECO:0000313" key="2">
    <source>
        <dbReference type="EMBL" id="NDV11687.1"/>
    </source>
</evidence>
<dbReference type="InterPro" id="IPR016187">
    <property type="entry name" value="CTDL_fold"/>
</dbReference>
<dbReference type="Gene3D" id="2.80.20.10">
    <property type="entry name" value="Tail fiber receptor-binding protein"/>
    <property type="match status" value="1"/>
</dbReference>
<keyword evidence="3" id="KW-1185">Reference proteome</keyword>
<organism evidence="2 3">
    <name type="scientific">Crenobacter caeni</name>
    <dbReference type="NCBI Taxonomy" id="2705474"/>
    <lineage>
        <taxon>Bacteria</taxon>
        <taxon>Pseudomonadati</taxon>
        <taxon>Pseudomonadota</taxon>
        <taxon>Betaproteobacteria</taxon>
        <taxon>Neisseriales</taxon>
        <taxon>Neisseriaceae</taxon>
        <taxon>Crenobacter</taxon>
    </lineage>
</organism>
<accession>A0A6B2KPF3</accession>
<comment type="caution">
    <text evidence="2">The sequence shown here is derived from an EMBL/GenBank/DDBJ whole genome shotgun (WGS) entry which is preliminary data.</text>
</comment>
<sequence length="351" mass="36815">MAKGDKFIIPAMAAGFFAMQGKIAKEAGDTLTIPEGMVNIGGNMRGYLIAAQTGFDPFAAANRDSSFTALTLGDDVYLYACQHSSGIAKIVCSKNISFPVGYSASTSRRIGGFHVGRTRPTAQRYASAYAPLTSIVPNSVWDLQHRPQAEPSGMVEIAPGGAWVDIYLNSVVSGSWPDVVFGPRFGVTPVRSTGGYNELDLGQGIFNAGKRLPTVEEFIRYAYGAPQGADGNNDTAWTATTNTGPCNTGQVAKSVSCVGVVDAAGSLWERLDNHFDIGNSTNAYAWDATVVNTGQDAAYARGQVHLCAWRRVVGGGGWGEGVRGGARTLDFGAAPWTAGGSIGVRGVSDPL</sequence>
<name>A0A6B2KPF3_9NEIS</name>
<dbReference type="SUPFAM" id="SSF56436">
    <property type="entry name" value="C-type lectin-like"/>
    <property type="match status" value="1"/>
</dbReference>